<gene>
    <name evidence="2" type="ORF">NDU88_000384</name>
</gene>
<feature type="non-terminal residue" evidence="2">
    <location>
        <position position="61"/>
    </location>
</feature>
<feature type="compositionally biased region" description="Basic and acidic residues" evidence="1">
    <location>
        <begin position="1"/>
        <end position="20"/>
    </location>
</feature>
<protein>
    <submittedName>
        <fullName evidence="2">Uncharacterized protein</fullName>
    </submittedName>
</protein>
<feature type="region of interest" description="Disordered" evidence="1">
    <location>
        <begin position="1"/>
        <end position="61"/>
    </location>
</feature>
<evidence type="ECO:0000256" key="1">
    <source>
        <dbReference type="SAM" id="MobiDB-lite"/>
    </source>
</evidence>
<comment type="caution">
    <text evidence="2">The sequence shown here is derived from an EMBL/GenBank/DDBJ whole genome shotgun (WGS) entry which is preliminary data.</text>
</comment>
<evidence type="ECO:0000313" key="2">
    <source>
        <dbReference type="EMBL" id="KAJ1087196.1"/>
    </source>
</evidence>
<accession>A0AAV7L6C3</accession>
<evidence type="ECO:0000313" key="3">
    <source>
        <dbReference type="Proteomes" id="UP001066276"/>
    </source>
</evidence>
<sequence length="61" mass="7058">MSPRYAEQRARETGSLEHNTKYLPWATVPQLSEQPRKWYRTPDPPDPNLAHKGRTPTLTQG</sequence>
<proteinExistence type="predicted"/>
<dbReference type="EMBL" id="JANPWB010000015">
    <property type="protein sequence ID" value="KAJ1087196.1"/>
    <property type="molecule type" value="Genomic_DNA"/>
</dbReference>
<dbReference type="AlphaFoldDB" id="A0AAV7L6C3"/>
<organism evidence="2 3">
    <name type="scientific">Pleurodeles waltl</name>
    <name type="common">Iberian ribbed newt</name>
    <dbReference type="NCBI Taxonomy" id="8319"/>
    <lineage>
        <taxon>Eukaryota</taxon>
        <taxon>Metazoa</taxon>
        <taxon>Chordata</taxon>
        <taxon>Craniata</taxon>
        <taxon>Vertebrata</taxon>
        <taxon>Euteleostomi</taxon>
        <taxon>Amphibia</taxon>
        <taxon>Batrachia</taxon>
        <taxon>Caudata</taxon>
        <taxon>Salamandroidea</taxon>
        <taxon>Salamandridae</taxon>
        <taxon>Pleurodelinae</taxon>
        <taxon>Pleurodeles</taxon>
    </lineage>
</organism>
<dbReference type="Proteomes" id="UP001066276">
    <property type="component" value="Chromosome 11"/>
</dbReference>
<name>A0AAV7L6C3_PLEWA</name>
<keyword evidence="3" id="KW-1185">Reference proteome</keyword>
<reference evidence="2" key="1">
    <citation type="journal article" date="2022" name="bioRxiv">
        <title>Sequencing and chromosome-scale assembly of the giantPleurodeles waltlgenome.</title>
        <authorList>
            <person name="Brown T."/>
            <person name="Elewa A."/>
            <person name="Iarovenko S."/>
            <person name="Subramanian E."/>
            <person name="Araus A.J."/>
            <person name="Petzold A."/>
            <person name="Susuki M."/>
            <person name="Suzuki K.-i.T."/>
            <person name="Hayashi T."/>
            <person name="Toyoda A."/>
            <person name="Oliveira C."/>
            <person name="Osipova E."/>
            <person name="Leigh N.D."/>
            <person name="Simon A."/>
            <person name="Yun M.H."/>
        </authorList>
    </citation>
    <scope>NUCLEOTIDE SEQUENCE</scope>
    <source>
        <strain evidence="2">20211129_DDA</strain>
        <tissue evidence="2">Liver</tissue>
    </source>
</reference>